<name>A0A9P5YRZ6_9AGAR</name>
<evidence type="ECO:0000256" key="1">
    <source>
        <dbReference type="SAM" id="MobiDB-lite"/>
    </source>
</evidence>
<dbReference type="Proteomes" id="UP000807469">
    <property type="component" value="Unassembled WGS sequence"/>
</dbReference>
<dbReference type="OrthoDB" id="3068562at2759"/>
<feature type="region of interest" description="Disordered" evidence="1">
    <location>
        <begin position="415"/>
        <end position="465"/>
    </location>
</feature>
<reference evidence="2" key="1">
    <citation type="submission" date="2020-11" db="EMBL/GenBank/DDBJ databases">
        <authorList>
            <consortium name="DOE Joint Genome Institute"/>
            <person name="Ahrendt S."/>
            <person name="Riley R."/>
            <person name="Andreopoulos W."/>
            <person name="Labutti K."/>
            <person name="Pangilinan J."/>
            <person name="Ruiz-Duenas F.J."/>
            <person name="Barrasa J.M."/>
            <person name="Sanchez-Garcia M."/>
            <person name="Camarero S."/>
            <person name="Miyauchi S."/>
            <person name="Serrano A."/>
            <person name="Linde D."/>
            <person name="Babiker R."/>
            <person name="Drula E."/>
            <person name="Ayuso-Fernandez I."/>
            <person name="Pacheco R."/>
            <person name="Padilla G."/>
            <person name="Ferreira P."/>
            <person name="Barriuso J."/>
            <person name="Kellner H."/>
            <person name="Castanera R."/>
            <person name="Alfaro M."/>
            <person name="Ramirez L."/>
            <person name="Pisabarro A.G."/>
            <person name="Kuo A."/>
            <person name="Tritt A."/>
            <person name="Lipzen A."/>
            <person name="He G."/>
            <person name="Yan M."/>
            <person name="Ng V."/>
            <person name="Cullen D."/>
            <person name="Martin F."/>
            <person name="Rosso M.-N."/>
            <person name="Henrissat B."/>
            <person name="Hibbett D."/>
            <person name="Martinez A.T."/>
            <person name="Grigoriev I.V."/>
        </authorList>
    </citation>
    <scope>NUCLEOTIDE SEQUENCE</scope>
    <source>
        <strain evidence="2">CIRM-BRFM 674</strain>
    </source>
</reference>
<keyword evidence="3" id="KW-1185">Reference proteome</keyword>
<protein>
    <submittedName>
        <fullName evidence="2">Uncharacterized protein</fullName>
    </submittedName>
</protein>
<dbReference type="EMBL" id="MU155519">
    <property type="protein sequence ID" value="KAF9472580.1"/>
    <property type="molecule type" value="Genomic_DNA"/>
</dbReference>
<feature type="compositionally biased region" description="Polar residues" evidence="1">
    <location>
        <begin position="416"/>
        <end position="427"/>
    </location>
</feature>
<evidence type="ECO:0000313" key="3">
    <source>
        <dbReference type="Proteomes" id="UP000807469"/>
    </source>
</evidence>
<feature type="compositionally biased region" description="Low complexity" evidence="1">
    <location>
        <begin position="453"/>
        <end position="464"/>
    </location>
</feature>
<sequence length="637" mass="70105">MGKRWTTPQQERWLQERMPSYISVRKTNKLSRFFVVTEEKWFQHFSERAVCFPDKAIEASLDEEEAVILQNAIKKRKAQLRDWYKNNSRKFMSTIEPLRKESELLEALNLEATKYGKPERAPQRVEAYGYVFPDKVKSACEAEVARLEASTNVKLLPGALLQIRRDESAKLLEADTPENLKKVDDYIAKWREEHANVKVSAEDPDPSAVPLTPEQYQKSIDTIPALLTTLLTALSRASGWSFVVLCGGPVPKEGGKVFVEDHHFGPVSIAGNNFHAAHIDFERDIERPFCEHILNCYSPEVRASRAIIRPRTTRGVDAELAVSNATRGVDAAQVLMSPLPEDGNDSCDDDKDDNLDQCGPMPAVPQALVRDDDLDRLTPFDACDREASTIPSIHQPTALAPPNGESTLPSIRPMGSSINKPQPSSALESVPHHFPDAQTGLDYIAQPLPSIPPAYGGPQAPGGPTEHISLAFLRMGQQPVIQQAPKTPTVQGSEHAGPQGEVPINNEVPRVQETCPEIPIDPLLSTSAQGIRPTVGEEERPSSTKIVAPLIPVDKTPDALIVGAEQHSAEVVTTAAALVNKPDPPAKQKRKAAEPPMEDDSISKRRGRREIRPPARADKDVEALEKSAKKKSGKAKK</sequence>
<feature type="compositionally biased region" description="Basic and acidic residues" evidence="1">
    <location>
        <begin position="610"/>
        <end position="627"/>
    </location>
</feature>
<feature type="region of interest" description="Disordered" evidence="1">
    <location>
        <begin position="484"/>
        <end position="504"/>
    </location>
</feature>
<comment type="caution">
    <text evidence="2">The sequence shown here is derived from an EMBL/GenBank/DDBJ whole genome shotgun (WGS) entry which is preliminary data.</text>
</comment>
<organism evidence="2 3">
    <name type="scientific">Pholiota conissans</name>
    <dbReference type="NCBI Taxonomy" id="109636"/>
    <lineage>
        <taxon>Eukaryota</taxon>
        <taxon>Fungi</taxon>
        <taxon>Dikarya</taxon>
        <taxon>Basidiomycota</taxon>
        <taxon>Agaricomycotina</taxon>
        <taxon>Agaricomycetes</taxon>
        <taxon>Agaricomycetidae</taxon>
        <taxon>Agaricales</taxon>
        <taxon>Agaricineae</taxon>
        <taxon>Strophariaceae</taxon>
        <taxon>Pholiota</taxon>
    </lineage>
</organism>
<feature type="region of interest" description="Disordered" evidence="1">
    <location>
        <begin position="576"/>
        <end position="637"/>
    </location>
</feature>
<dbReference type="AlphaFoldDB" id="A0A9P5YRZ6"/>
<feature type="compositionally biased region" description="Basic residues" evidence="1">
    <location>
        <begin position="628"/>
        <end position="637"/>
    </location>
</feature>
<gene>
    <name evidence="2" type="ORF">BDN70DRAFT_938080</name>
</gene>
<evidence type="ECO:0000313" key="2">
    <source>
        <dbReference type="EMBL" id="KAF9472580.1"/>
    </source>
</evidence>
<proteinExistence type="predicted"/>
<accession>A0A9P5YRZ6</accession>